<evidence type="ECO:0000256" key="3">
    <source>
        <dbReference type="ARBA" id="ARBA00004651"/>
    </source>
</evidence>
<evidence type="ECO:0000313" key="19">
    <source>
        <dbReference type="Proteomes" id="UP001431634"/>
    </source>
</evidence>
<evidence type="ECO:0000256" key="4">
    <source>
        <dbReference type="ARBA" id="ARBA00022475"/>
    </source>
</evidence>
<accession>A0ABT6PZH9</accession>
<dbReference type="InterPro" id="IPR001736">
    <property type="entry name" value="PLipase_D/transphosphatidylase"/>
</dbReference>
<reference evidence="18" key="1">
    <citation type="submission" date="2023-05" db="EMBL/GenBank/DDBJ databases">
        <title>Whole genome sequence of Commensalibacter sp.</title>
        <authorList>
            <person name="Charoenyingcharoen P."/>
            <person name="Yukphan P."/>
        </authorList>
    </citation>
    <scope>NUCLEOTIDE SEQUENCE</scope>
    <source>
        <strain evidence="18">TBRC 16381</strain>
    </source>
</reference>
<dbReference type="SUPFAM" id="SSF56024">
    <property type="entry name" value="Phospholipase D/nuclease"/>
    <property type="match status" value="2"/>
</dbReference>
<keyword evidence="5" id="KW-0444">Lipid biosynthesis</keyword>
<dbReference type="PROSITE" id="PS50035">
    <property type="entry name" value="PLD"/>
    <property type="match status" value="2"/>
</dbReference>
<keyword evidence="11" id="KW-0443">Lipid metabolism</keyword>
<proteinExistence type="predicted"/>
<evidence type="ECO:0000259" key="17">
    <source>
        <dbReference type="PROSITE" id="PS50035"/>
    </source>
</evidence>
<keyword evidence="19" id="KW-1185">Reference proteome</keyword>
<keyword evidence="12 16" id="KW-0472">Membrane</keyword>
<dbReference type="PANTHER" id="PTHR21248:SF22">
    <property type="entry name" value="PHOSPHOLIPASE D"/>
    <property type="match status" value="1"/>
</dbReference>
<dbReference type="CDD" id="cd09157">
    <property type="entry name" value="PLDc_CLS_unchar2_1"/>
    <property type="match status" value="1"/>
</dbReference>
<evidence type="ECO:0000256" key="16">
    <source>
        <dbReference type="SAM" id="Phobius"/>
    </source>
</evidence>
<evidence type="ECO:0000256" key="5">
    <source>
        <dbReference type="ARBA" id="ARBA00022516"/>
    </source>
</evidence>
<keyword evidence="10 16" id="KW-1133">Transmembrane helix</keyword>
<keyword evidence="8 16" id="KW-0812">Transmembrane</keyword>
<evidence type="ECO:0000256" key="6">
    <source>
        <dbReference type="ARBA" id="ARBA00022525"/>
    </source>
</evidence>
<keyword evidence="4" id="KW-1003">Cell membrane</keyword>
<dbReference type="Pfam" id="PF13396">
    <property type="entry name" value="PLDc_N"/>
    <property type="match status" value="1"/>
</dbReference>
<dbReference type="InterPro" id="IPR022924">
    <property type="entry name" value="Cardiolipin_synthase"/>
</dbReference>
<dbReference type="Pfam" id="PF13091">
    <property type="entry name" value="PLDc_2"/>
    <property type="match status" value="2"/>
</dbReference>
<dbReference type="Proteomes" id="UP001431634">
    <property type="component" value="Unassembled WGS sequence"/>
</dbReference>
<evidence type="ECO:0000256" key="8">
    <source>
        <dbReference type="ARBA" id="ARBA00022692"/>
    </source>
</evidence>
<keyword evidence="9" id="KW-0677">Repeat</keyword>
<comment type="function">
    <text evidence="1">Could be a virulence factor.</text>
</comment>
<comment type="caution">
    <text evidence="18">The sequence shown here is derived from an EMBL/GenBank/DDBJ whole genome shotgun (WGS) entry which is preliminary data.</text>
</comment>
<feature type="domain" description="PLD phosphodiesterase" evidence="17">
    <location>
        <begin position="217"/>
        <end position="244"/>
    </location>
</feature>
<dbReference type="SMART" id="SM00155">
    <property type="entry name" value="PLDc"/>
    <property type="match status" value="2"/>
</dbReference>
<keyword evidence="6" id="KW-0964">Secreted</keyword>
<evidence type="ECO:0000256" key="7">
    <source>
        <dbReference type="ARBA" id="ARBA00022679"/>
    </source>
</evidence>
<dbReference type="InterPro" id="IPR025202">
    <property type="entry name" value="PLD-like_dom"/>
</dbReference>
<evidence type="ECO:0000256" key="9">
    <source>
        <dbReference type="ARBA" id="ARBA00022737"/>
    </source>
</evidence>
<dbReference type="NCBIfam" id="TIGR04265">
    <property type="entry name" value="bac_cardiolipin"/>
    <property type="match status" value="1"/>
</dbReference>
<evidence type="ECO:0000256" key="1">
    <source>
        <dbReference type="ARBA" id="ARBA00003145"/>
    </source>
</evidence>
<dbReference type="RefSeq" id="WP_281447410.1">
    <property type="nucleotide sequence ID" value="NZ_JASBAO010000001.1"/>
</dbReference>
<evidence type="ECO:0000313" key="18">
    <source>
        <dbReference type="EMBL" id="MDI2090261.1"/>
    </source>
</evidence>
<dbReference type="EMBL" id="JASBAO010000001">
    <property type="protein sequence ID" value="MDI2090261.1"/>
    <property type="molecule type" value="Genomic_DNA"/>
</dbReference>
<organism evidence="18 19">
    <name type="scientific">Commensalibacter oyaizuii</name>
    <dbReference type="NCBI Taxonomy" id="3043873"/>
    <lineage>
        <taxon>Bacteria</taxon>
        <taxon>Pseudomonadati</taxon>
        <taxon>Pseudomonadota</taxon>
        <taxon>Alphaproteobacteria</taxon>
        <taxon>Acetobacterales</taxon>
        <taxon>Acetobacteraceae</taxon>
    </lineage>
</organism>
<evidence type="ECO:0000256" key="2">
    <source>
        <dbReference type="ARBA" id="ARBA00004613"/>
    </source>
</evidence>
<evidence type="ECO:0000256" key="10">
    <source>
        <dbReference type="ARBA" id="ARBA00022989"/>
    </source>
</evidence>
<evidence type="ECO:0000256" key="15">
    <source>
        <dbReference type="NCBIfam" id="TIGR04265"/>
    </source>
</evidence>
<protein>
    <recommendedName>
        <fullName evidence="15">Cardiolipin synthase</fullName>
        <ecNumber evidence="15">2.7.8.-</ecNumber>
    </recommendedName>
</protein>
<dbReference type="InterPro" id="IPR027379">
    <property type="entry name" value="CLS_N"/>
</dbReference>
<keyword evidence="14" id="KW-1208">Phospholipid metabolism</keyword>
<keyword evidence="7" id="KW-0808">Transferase</keyword>
<comment type="subcellular location">
    <subcellularLocation>
        <location evidence="3">Cell membrane</location>
        <topology evidence="3">Multi-pass membrane protein</topology>
    </subcellularLocation>
    <subcellularLocation>
        <location evidence="2">Secreted</location>
    </subcellularLocation>
</comment>
<keyword evidence="13" id="KW-0594">Phospholipid biosynthesis</keyword>
<evidence type="ECO:0000256" key="12">
    <source>
        <dbReference type="ARBA" id="ARBA00023136"/>
    </source>
</evidence>
<feature type="domain" description="PLD phosphodiesterase" evidence="17">
    <location>
        <begin position="393"/>
        <end position="420"/>
    </location>
</feature>
<dbReference type="EC" id="2.7.8.-" evidence="15"/>
<feature type="transmembrane region" description="Helical" evidence="16">
    <location>
        <begin position="47"/>
        <end position="65"/>
    </location>
</feature>
<sequence length="478" mass="55319">MSAFYTYLFLTDFEQDWFLAVLRFVLLIVVTIHVLRHVRDTRSAIGWIGFTWIMPITGFILYTMFGVNRVVRRAQKLVSTQPWHNHSIDNMTKYYIKGHFYPLAKVVEGFTQRPLLIGNKVDTFYNGDQAYPAMLAAINSAQVCVFLSTYILKSDETGREFADALIAAQQRGATVRVLVDGIGSGYFYCPIAKYLKKNGVLIDRFMHSFWPWKMPFINLRTHKKILIVDGKVGFIGGLNIANENKLSTNPKHPVSDTHFQIKGAIVHELTEAFLQDWFFITTEDLNKKKFFPKTTVEGNMICRIITAGPDSDMEKIKYTMMQAISLARNSIRIMTPYFLPDDRFLSLLCLAAVRGVNVEIIIPQKSNQRLVDWARNINNILPLQYGCNIWLAKPPFNHSKLMVIDRMWSFVGSSNVDMRSLRLNFEVNMEIYHKEFAEDLDDFICTHRHTLLTLDDLHHRSVFKKFRDSTTRLLLPYL</sequence>
<dbReference type="PANTHER" id="PTHR21248">
    <property type="entry name" value="CARDIOLIPIN SYNTHASE"/>
    <property type="match status" value="1"/>
</dbReference>
<evidence type="ECO:0000256" key="13">
    <source>
        <dbReference type="ARBA" id="ARBA00023209"/>
    </source>
</evidence>
<evidence type="ECO:0000256" key="14">
    <source>
        <dbReference type="ARBA" id="ARBA00023264"/>
    </source>
</evidence>
<dbReference type="Gene3D" id="3.30.870.10">
    <property type="entry name" value="Endonuclease Chain A"/>
    <property type="match status" value="2"/>
</dbReference>
<feature type="transmembrane region" description="Helical" evidence="16">
    <location>
        <begin position="17"/>
        <end position="35"/>
    </location>
</feature>
<evidence type="ECO:0000256" key="11">
    <source>
        <dbReference type="ARBA" id="ARBA00023098"/>
    </source>
</evidence>
<name>A0ABT6PZH9_9PROT</name>
<gene>
    <name evidence="18" type="primary">cls</name>
    <name evidence="18" type="ORF">QJV27_02495</name>
</gene>